<name>A0A7U4P539_9BURK</name>
<evidence type="ECO:0000313" key="1">
    <source>
        <dbReference type="EMBL" id="QPS44942.1"/>
    </source>
</evidence>
<dbReference type="InterPro" id="IPR011330">
    <property type="entry name" value="Glyco_hydro/deAcase_b/a-brl"/>
</dbReference>
<dbReference type="GO" id="GO:0016810">
    <property type="term" value="F:hydrolase activity, acting on carbon-nitrogen (but not peptide) bonds"/>
    <property type="evidence" value="ECO:0007669"/>
    <property type="project" value="InterPro"/>
</dbReference>
<dbReference type="Proteomes" id="UP000594943">
    <property type="component" value="Chromosome 1"/>
</dbReference>
<dbReference type="Gene3D" id="3.20.20.370">
    <property type="entry name" value="Glycoside hydrolase/deacetylase"/>
    <property type="match status" value="1"/>
</dbReference>
<dbReference type="CDD" id="cd10938">
    <property type="entry name" value="CE4_HpPgdA_like"/>
    <property type="match status" value="1"/>
</dbReference>
<reference evidence="1 2" key="1">
    <citation type="submission" date="2020-12" db="EMBL/GenBank/DDBJ databases">
        <title>FDA dAtabase for Regulatory Grade micrObial Sequences (FDA-ARGOS): Supporting development and validation of Infectious Disease Dx tests.</title>
        <authorList>
            <person name="Nelson B."/>
            <person name="Plummer A."/>
            <person name="Tallon L."/>
            <person name="Sadzewicz L."/>
            <person name="Zhao X."/>
            <person name="Boylan J."/>
            <person name="Ott S."/>
            <person name="Bowen H."/>
            <person name="Vavikolanu K."/>
            <person name="Mehta A."/>
            <person name="Aluvathingal J."/>
            <person name="Nadendla S."/>
            <person name="Myers T."/>
            <person name="Yan Y."/>
            <person name="Sichtig H."/>
        </authorList>
    </citation>
    <scope>NUCLEOTIDE SEQUENCE [LARGE SCALE GENOMIC DNA]</scope>
    <source>
        <strain evidence="1 2">FDAARGOS_899</strain>
    </source>
</reference>
<gene>
    <name evidence="1" type="ORF">I6G56_07690</name>
</gene>
<dbReference type="EMBL" id="CP065686">
    <property type="protein sequence ID" value="QPS44942.1"/>
    <property type="molecule type" value="Genomic_DNA"/>
</dbReference>
<dbReference type="PANTHER" id="PTHR47561">
    <property type="entry name" value="POLYSACCHARIDE DEACETYLASE FAMILY PROTEIN (AFU_ORTHOLOGUE AFUA_6G05030)"/>
    <property type="match status" value="1"/>
</dbReference>
<dbReference type="KEGG" id="bhg:I6G56_07690"/>
<dbReference type="InterPro" id="IPR037950">
    <property type="entry name" value="PgdA-like"/>
</dbReference>
<protein>
    <submittedName>
        <fullName evidence="1">Polysaccharide deacetylase</fullName>
    </submittedName>
</protein>
<accession>A0A7T2U3C9</accession>
<dbReference type="Pfam" id="PF01522">
    <property type="entry name" value="Polysacc_deac_1"/>
    <property type="match status" value="1"/>
</dbReference>
<accession>A0A7U4P539</accession>
<evidence type="ECO:0000313" key="2">
    <source>
        <dbReference type="Proteomes" id="UP000594943"/>
    </source>
</evidence>
<dbReference type="InterPro" id="IPR002509">
    <property type="entry name" value="NODB_dom"/>
</dbReference>
<dbReference type="AlphaFoldDB" id="A0A7U4P539"/>
<organism evidence="1 2">
    <name type="scientific">Burkholderia humptydooensis</name>
    <dbReference type="NCBI Taxonomy" id="430531"/>
    <lineage>
        <taxon>Bacteria</taxon>
        <taxon>Pseudomonadati</taxon>
        <taxon>Pseudomonadota</taxon>
        <taxon>Betaproteobacteria</taxon>
        <taxon>Burkholderiales</taxon>
        <taxon>Burkholderiaceae</taxon>
        <taxon>Burkholderia</taxon>
        <taxon>pseudomallei group</taxon>
    </lineage>
</organism>
<dbReference type="SUPFAM" id="SSF88713">
    <property type="entry name" value="Glycoside hydrolase/deacetylase"/>
    <property type="match status" value="1"/>
</dbReference>
<dbReference type="PROSITE" id="PS51677">
    <property type="entry name" value="NODB"/>
    <property type="match status" value="1"/>
</dbReference>
<dbReference type="GO" id="GO:0005975">
    <property type="term" value="P:carbohydrate metabolic process"/>
    <property type="evidence" value="ECO:0007669"/>
    <property type="project" value="InterPro"/>
</dbReference>
<dbReference type="PANTHER" id="PTHR47561:SF1">
    <property type="entry name" value="POLYSACCHARIDE DEACETYLASE FAMILY PROTEIN (AFU_ORTHOLOGUE AFUA_6G05030)"/>
    <property type="match status" value="1"/>
</dbReference>
<proteinExistence type="predicted"/>
<dbReference type="RefSeq" id="WP_009914494.1">
    <property type="nucleotide sequence ID" value="NZ_CP013380.1"/>
</dbReference>
<sequence length="282" mass="32014">MITHPFATPRWVQWPDRKSAAVSLTFDVDTVTGFPGENTRYARRPTSISERRFGAVRGVPRIFELLRRHDIAATFFVSGDTVVRYPELVAQMLGEGHEVGHHGHMLLLGDKASPEQQAEDMHAALAALAKADAPKPVGYRSSSWESTLEALDLLIETGFLYDSSCMGDDRHSRETCEGRSIRELPVHWSLNDYPMFVWTIANGGNFSVLRTLMDTWLAEYESTRRDGRHTTFTMHPEVIGRGSRFNQLERFIERLVADGDVWFARLDKVAEWAEPHLTQETP</sequence>